<dbReference type="Gene3D" id="3.40.605.10">
    <property type="entry name" value="Aldehyde Dehydrogenase, Chain A, domain 1"/>
    <property type="match status" value="1"/>
</dbReference>
<dbReference type="EMBL" id="JACCEV010000001">
    <property type="protein sequence ID" value="NYT84173.1"/>
    <property type="molecule type" value="Genomic_DNA"/>
</dbReference>
<dbReference type="Proteomes" id="UP000554144">
    <property type="component" value="Unassembled WGS sequence"/>
</dbReference>
<dbReference type="GO" id="GO:0009450">
    <property type="term" value="P:gamma-aminobutyric acid catabolic process"/>
    <property type="evidence" value="ECO:0007669"/>
    <property type="project" value="TreeGrafter"/>
</dbReference>
<protein>
    <submittedName>
        <fullName evidence="4">NAD-dependent succinate-semialdehyde dehydrogenase</fullName>
    </submittedName>
</protein>
<organism evidence="4 5">
    <name type="scientific">Pollutimonas harenae</name>
    <dbReference type="NCBI Taxonomy" id="657015"/>
    <lineage>
        <taxon>Bacteria</taxon>
        <taxon>Pseudomonadati</taxon>
        <taxon>Pseudomonadota</taxon>
        <taxon>Betaproteobacteria</taxon>
        <taxon>Burkholderiales</taxon>
        <taxon>Alcaligenaceae</taxon>
        <taxon>Pollutimonas</taxon>
    </lineage>
</organism>
<dbReference type="PANTHER" id="PTHR43353">
    <property type="entry name" value="SUCCINATE-SEMIALDEHYDE DEHYDROGENASE, MITOCHONDRIAL"/>
    <property type="match status" value="1"/>
</dbReference>
<reference evidence="4 5" key="1">
    <citation type="submission" date="2020-07" db="EMBL/GenBank/DDBJ databases">
        <title>Taxonomic revisions and descriptions of new bacterial species based on genomic comparisons in the high-G+C-content subgroup of the family Alcaligenaceae.</title>
        <authorList>
            <person name="Szabo A."/>
            <person name="Felfoldi T."/>
        </authorList>
    </citation>
    <scope>NUCLEOTIDE SEQUENCE [LARGE SCALE GENOMIC DNA]</scope>
    <source>
        <strain evidence="4 5">DSM 25667</strain>
    </source>
</reference>
<evidence type="ECO:0000256" key="2">
    <source>
        <dbReference type="ARBA" id="ARBA00023002"/>
    </source>
</evidence>
<sequence length="487" mass="52168">MTQHVNYPKLEMLIDGQWLDCTDRGSEPVVNPATGDAIGQLPHATEADLDRAVKSASAALPVWRARPLAERVGILKRAGQLIQERSEDIARWLTMDTGKPLAEATGEVMAAGATFEWYAEESRRLYGKTVPGKNPEHSISVLLQPVGVCAAFSPWNFPATLSARKIAGAIAAGCSLVIKPAEETPSAAIAVARALMDAGLPSGVLNVVFGVPSEISDYLLNRDEIRKFSFTGSTAVGKILAEKAARGLKKATLELGGHAPAIICEDADVERVADALVQAKCRTAGQVCIAPTRVMVAESLYEKFIAAIVPRMASVRVGDGLNPESEMGPLIGARRVSTMKELVEDAQSKGAQVLCGGKAPDSQTGGYFWMPTVLADVPNDARLMNEEPFGPIMLVQKYKTLDAAISEANRLPYGLAAYVFTQNSITRRRAVNEIESGALGINSFYVSMNEAPFGGIKESGYGVEMGSEGLREYLNIKLVSEDFLGLR</sequence>
<dbReference type="InterPro" id="IPR050740">
    <property type="entry name" value="Aldehyde_DH_Superfamily"/>
</dbReference>
<dbReference type="CDD" id="cd07103">
    <property type="entry name" value="ALDH_F5_SSADH_GabD"/>
    <property type="match status" value="1"/>
</dbReference>
<dbReference type="Pfam" id="PF00171">
    <property type="entry name" value="Aldedh"/>
    <property type="match status" value="1"/>
</dbReference>
<dbReference type="PANTHER" id="PTHR43353:SF5">
    <property type="entry name" value="SUCCINATE-SEMIALDEHYDE DEHYDROGENASE, MITOCHONDRIAL"/>
    <property type="match status" value="1"/>
</dbReference>
<dbReference type="InterPro" id="IPR015590">
    <property type="entry name" value="Aldehyde_DH_dom"/>
</dbReference>
<evidence type="ECO:0000313" key="4">
    <source>
        <dbReference type="EMBL" id="NYT84173.1"/>
    </source>
</evidence>
<dbReference type="InterPro" id="IPR016161">
    <property type="entry name" value="Ald_DH/histidinol_DH"/>
</dbReference>
<dbReference type="InterPro" id="IPR016163">
    <property type="entry name" value="Ald_DH_C"/>
</dbReference>
<dbReference type="FunFam" id="3.40.309.10:FF:000009">
    <property type="entry name" value="Aldehyde dehydrogenase A"/>
    <property type="match status" value="1"/>
</dbReference>
<name>A0A853H0S4_9BURK</name>
<dbReference type="FunFam" id="3.40.605.10:FF:000007">
    <property type="entry name" value="NAD/NADP-dependent betaine aldehyde dehydrogenase"/>
    <property type="match status" value="1"/>
</dbReference>
<proteinExistence type="inferred from homology"/>
<evidence type="ECO:0000256" key="1">
    <source>
        <dbReference type="ARBA" id="ARBA00009986"/>
    </source>
</evidence>
<dbReference type="OrthoDB" id="6187633at2"/>
<dbReference type="Gene3D" id="3.40.309.10">
    <property type="entry name" value="Aldehyde Dehydrogenase, Chain A, domain 2"/>
    <property type="match status" value="1"/>
</dbReference>
<dbReference type="InterPro" id="IPR016162">
    <property type="entry name" value="Ald_DH_N"/>
</dbReference>
<evidence type="ECO:0000259" key="3">
    <source>
        <dbReference type="Pfam" id="PF00171"/>
    </source>
</evidence>
<feature type="domain" description="Aldehyde dehydrogenase" evidence="3">
    <location>
        <begin position="21"/>
        <end position="479"/>
    </location>
</feature>
<evidence type="ECO:0000313" key="5">
    <source>
        <dbReference type="Proteomes" id="UP000554144"/>
    </source>
</evidence>
<keyword evidence="2" id="KW-0560">Oxidoreductase</keyword>
<dbReference type="RefSeq" id="WP_130038641.1">
    <property type="nucleotide sequence ID" value="NZ_JACCEV010000001.1"/>
</dbReference>
<comment type="caution">
    <text evidence="4">The sequence shown here is derived from an EMBL/GenBank/DDBJ whole genome shotgun (WGS) entry which is preliminary data.</text>
</comment>
<dbReference type="GO" id="GO:0004777">
    <property type="term" value="F:succinate-semialdehyde dehydrogenase (NAD+) activity"/>
    <property type="evidence" value="ECO:0007669"/>
    <property type="project" value="TreeGrafter"/>
</dbReference>
<comment type="similarity">
    <text evidence="1">Belongs to the aldehyde dehydrogenase family.</text>
</comment>
<accession>A0A853H0S4</accession>
<dbReference type="AlphaFoldDB" id="A0A853H0S4"/>
<keyword evidence="5" id="KW-1185">Reference proteome</keyword>
<gene>
    <name evidence="4" type="ORF">H0A62_01030</name>
</gene>
<dbReference type="SUPFAM" id="SSF53720">
    <property type="entry name" value="ALDH-like"/>
    <property type="match status" value="1"/>
</dbReference>